<keyword evidence="10" id="KW-0547">Nucleotide-binding</keyword>
<dbReference type="GO" id="GO:0015086">
    <property type="term" value="F:cadmium ion transmembrane transporter activity"/>
    <property type="evidence" value="ECO:0007669"/>
    <property type="project" value="TreeGrafter"/>
</dbReference>
<evidence type="ECO:0000259" key="12">
    <source>
        <dbReference type="Pfam" id="PF00122"/>
    </source>
</evidence>
<feature type="transmembrane region" description="Helical" evidence="10">
    <location>
        <begin position="565"/>
        <end position="584"/>
    </location>
</feature>
<evidence type="ECO:0000256" key="7">
    <source>
        <dbReference type="ARBA" id="ARBA00023136"/>
    </source>
</evidence>
<dbReference type="InterPro" id="IPR012312">
    <property type="entry name" value="Hemerythrin-like"/>
</dbReference>
<evidence type="ECO:0000256" key="4">
    <source>
        <dbReference type="ARBA" id="ARBA00022723"/>
    </source>
</evidence>
<dbReference type="GO" id="GO:0016887">
    <property type="term" value="F:ATP hydrolysis activity"/>
    <property type="evidence" value="ECO:0007669"/>
    <property type="project" value="InterPro"/>
</dbReference>
<organism evidence="14 15">
    <name type="scientific">Pseudomonas putida</name>
    <name type="common">Arthrobacter siderocapsulatus</name>
    <dbReference type="NCBI Taxonomy" id="303"/>
    <lineage>
        <taxon>Bacteria</taxon>
        <taxon>Pseudomonadati</taxon>
        <taxon>Pseudomonadota</taxon>
        <taxon>Gammaproteobacteria</taxon>
        <taxon>Pseudomonadales</taxon>
        <taxon>Pseudomonadaceae</taxon>
        <taxon>Pseudomonas</taxon>
    </lineage>
</organism>
<dbReference type="PRINTS" id="PR00119">
    <property type="entry name" value="CATATPASE"/>
</dbReference>
<evidence type="ECO:0000256" key="3">
    <source>
        <dbReference type="ARBA" id="ARBA00022692"/>
    </source>
</evidence>
<dbReference type="InterPro" id="IPR059000">
    <property type="entry name" value="ATPase_P-type_domA"/>
</dbReference>
<gene>
    <name evidence="14" type="ORF">WP8W18C01_29950</name>
</gene>
<comment type="similarity">
    <text evidence="2 10">Belongs to the cation transport ATPase (P-type) (TC 3.A.3) family. Type IB subfamily.</text>
</comment>
<dbReference type="GO" id="GO:0046872">
    <property type="term" value="F:metal ion binding"/>
    <property type="evidence" value="ECO:0007669"/>
    <property type="project" value="UniProtKB-KW"/>
</dbReference>
<comment type="catalytic activity">
    <reaction evidence="9">
        <text>Zn(2+)(in) + ATP + H2O = Zn(2+)(out) + ADP + phosphate + H(+)</text>
        <dbReference type="Rhea" id="RHEA:20621"/>
        <dbReference type="ChEBI" id="CHEBI:15377"/>
        <dbReference type="ChEBI" id="CHEBI:15378"/>
        <dbReference type="ChEBI" id="CHEBI:29105"/>
        <dbReference type="ChEBI" id="CHEBI:30616"/>
        <dbReference type="ChEBI" id="CHEBI:43474"/>
        <dbReference type="ChEBI" id="CHEBI:456216"/>
        <dbReference type="EC" id="7.2.2.12"/>
    </reaction>
</comment>
<dbReference type="InterPro" id="IPR001757">
    <property type="entry name" value="P_typ_ATPase"/>
</dbReference>
<evidence type="ECO:0000256" key="5">
    <source>
        <dbReference type="ARBA" id="ARBA00022967"/>
    </source>
</evidence>
<dbReference type="GO" id="GO:0005886">
    <property type="term" value="C:plasma membrane"/>
    <property type="evidence" value="ECO:0007669"/>
    <property type="project" value="UniProtKB-SubCell"/>
</dbReference>
<feature type="transmembrane region" description="Helical" evidence="10">
    <location>
        <begin position="65"/>
        <end position="91"/>
    </location>
</feature>
<dbReference type="PROSITE" id="PS00154">
    <property type="entry name" value="ATPASE_E1_E2"/>
    <property type="match status" value="1"/>
</dbReference>
<keyword evidence="6 10" id="KW-1133">Transmembrane helix</keyword>
<dbReference type="InterPro" id="IPR051014">
    <property type="entry name" value="Cation_Transport_ATPase_IB"/>
</dbReference>
<evidence type="ECO:0000313" key="14">
    <source>
        <dbReference type="EMBL" id="BBT40654.1"/>
    </source>
</evidence>
<dbReference type="RefSeq" id="WP_102081465.1">
    <property type="nucleotide sequence ID" value="NZ_AP022055.1"/>
</dbReference>
<evidence type="ECO:0000256" key="10">
    <source>
        <dbReference type="RuleBase" id="RU362081"/>
    </source>
</evidence>
<evidence type="ECO:0000313" key="15">
    <source>
        <dbReference type="Proteomes" id="UP000515680"/>
    </source>
</evidence>
<dbReference type="GO" id="GO:0005524">
    <property type="term" value="F:ATP binding"/>
    <property type="evidence" value="ECO:0007669"/>
    <property type="project" value="UniProtKB-UniRule"/>
</dbReference>
<evidence type="ECO:0000256" key="2">
    <source>
        <dbReference type="ARBA" id="ARBA00006024"/>
    </source>
</evidence>
<keyword evidence="11" id="KW-0175">Coiled coil</keyword>
<dbReference type="PANTHER" id="PTHR48085:SF5">
    <property type="entry name" value="CADMIUM_ZINC-TRANSPORTING ATPASE HMA4-RELATED"/>
    <property type="match status" value="1"/>
</dbReference>
<dbReference type="Pfam" id="PF01814">
    <property type="entry name" value="Hemerythrin"/>
    <property type="match status" value="1"/>
</dbReference>
<feature type="transmembrane region" description="Helical" evidence="10">
    <location>
        <begin position="36"/>
        <end position="53"/>
    </location>
</feature>
<dbReference type="Gene3D" id="3.40.50.1000">
    <property type="entry name" value="HAD superfamily/HAD-like"/>
    <property type="match status" value="1"/>
</dbReference>
<dbReference type="Pfam" id="PF00122">
    <property type="entry name" value="E1-E2_ATPase"/>
    <property type="match status" value="1"/>
</dbReference>
<comment type="subcellular location">
    <subcellularLocation>
        <location evidence="10">Cell membrane</location>
    </subcellularLocation>
    <subcellularLocation>
        <location evidence="1">Membrane</location>
    </subcellularLocation>
</comment>
<dbReference type="InterPro" id="IPR023298">
    <property type="entry name" value="ATPase_P-typ_TM_dom_sf"/>
</dbReference>
<feature type="transmembrane region" description="Helical" evidence="10">
    <location>
        <begin position="190"/>
        <end position="209"/>
    </location>
</feature>
<feature type="transmembrane region" description="Helical" evidence="10">
    <location>
        <begin position="255"/>
        <end position="276"/>
    </location>
</feature>
<dbReference type="InterPro" id="IPR036412">
    <property type="entry name" value="HAD-like_sf"/>
</dbReference>
<evidence type="ECO:0000256" key="11">
    <source>
        <dbReference type="SAM" id="Coils"/>
    </source>
</evidence>
<evidence type="ECO:0000256" key="9">
    <source>
        <dbReference type="ARBA" id="ARBA00047308"/>
    </source>
</evidence>
<feature type="domain" description="P-type ATPase A" evidence="12">
    <location>
        <begin position="115"/>
        <end position="214"/>
    </location>
</feature>
<dbReference type="GO" id="GO:0016463">
    <property type="term" value="F:P-type zinc transporter activity"/>
    <property type="evidence" value="ECO:0007669"/>
    <property type="project" value="UniProtKB-EC"/>
</dbReference>
<dbReference type="NCBIfam" id="TIGR01494">
    <property type="entry name" value="ATPase_P-type"/>
    <property type="match status" value="1"/>
</dbReference>
<dbReference type="InterPro" id="IPR044492">
    <property type="entry name" value="P_typ_ATPase_HD_dom"/>
</dbReference>
<keyword evidence="5" id="KW-1278">Translocase</keyword>
<reference evidence="14 15" key="1">
    <citation type="submission" date="2019-12" db="EMBL/GenBank/DDBJ databases">
        <title>complete genome sequences of Pseudomonas putida str. WP8-W18-CRE-01 isolated from wastewater treatment plant effluent.</title>
        <authorList>
            <person name="Sekizuka T."/>
            <person name="Itokawa K."/>
            <person name="Yatsu K."/>
            <person name="Inamine Y."/>
            <person name="Kuroda M."/>
        </authorList>
    </citation>
    <scope>NUCLEOTIDE SEQUENCE [LARGE SCALE GENOMIC DNA]</scope>
    <source>
        <strain evidence="14 15">WP8-W18-CRE-01</strain>
    </source>
</reference>
<dbReference type="SFLD" id="SFLDG00002">
    <property type="entry name" value="C1.7:_P-type_atpase_like"/>
    <property type="match status" value="1"/>
</dbReference>
<dbReference type="InterPro" id="IPR023299">
    <property type="entry name" value="ATPase_P-typ_cyto_dom_N"/>
</dbReference>
<feature type="coiled-coil region" evidence="11">
    <location>
        <begin position="624"/>
        <end position="673"/>
    </location>
</feature>
<name>A0A6S5D5Y5_PSEPU</name>
<accession>A0A6S5D5Y5</accession>
<dbReference type="Gene3D" id="2.70.150.10">
    <property type="entry name" value="Calcium-transporting ATPase, cytoplasmic transduction domain A"/>
    <property type="match status" value="1"/>
</dbReference>
<protein>
    <recommendedName>
        <fullName evidence="8">P-type Zn(2+) transporter</fullName>
        <ecNumber evidence="8">7.2.2.12</ecNumber>
    </recommendedName>
</protein>
<dbReference type="EMBL" id="AP022227">
    <property type="protein sequence ID" value="BBT40654.1"/>
    <property type="molecule type" value="Genomic_DNA"/>
</dbReference>
<evidence type="ECO:0000256" key="6">
    <source>
        <dbReference type="ARBA" id="ARBA00022989"/>
    </source>
</evidence>
<evidence type="ECO:0000259" key="13">
    <source>
        <dbReference type="Pfam" id="PF01814"/>
    </source>
</evidence>
<dbReference type="PANTHER" id="PTHR48085">
    <property type="entry name" value="CADMIUM/ZINC-TRANSPORTING ATPASE HMA2-RELATED"/>
    <property type="match status" value="1"/>
</dbReference>
<keyword evidence="10" id="KW-1003">Cell membrane</keyword>
<dbReference type="InterPro" id="IPR018303">
    <property type="entry name" value="ATPase_P-typ_P_site"/>
</dbReference>
<dbReference type="GeneID" id="93544639"/>
<proteinExistence type="inferred from homology"/>
<sequence>MSRRWLDPGLLLVSAVALLFGGVAYAAQQPAWAALIWAGGSSVMALVLAVEIARRLARREAGIDLIALVSILAALWLEQMLVGAVVALMLATGRALEALSLQHAERELRALIERAPQRAWIQENDGLREVPVDEVQPGQIVWVRLGEVVPVDGRLLSDQVILDEAALTGESLPVTRYCGELLASGVTNTGAPVLLLATRTAAQSTYAGIVRLAETARRSRAPFVRLADRYALGFIALTLLVAGAAWWLSGDVYRVLAVLVVATPCPLILAVPIAIISGISRAARRNILVRDGQVLEALAGIRQVFLDKTGTLTGGHAQMQSIELQGEGLPLQLLQWAASLAQASSHPIAQAIVQAARVRGLSLTPPQDVQETPGQGLAGTVQGHAVRLGAVGYVQGEAQSDAWAQARLQQLDYLASSGSFVAIDGQLKGMIRLADNLRLEAPQSLRLLRNRGIEKIVMLTGDRLETAQAIALTAGIDELHSGLTPEDKVRLVQEGCRREPTLMVGDGINDAPALAAADVGVAMGASGVTASAQAAGVVLLVDRFDRLVEALDIARHAVHIARQGVWAGMSLSLLAMLIAAAGYLPALLGAILQEGIDLLIIGNALRALGPWPGRRRAGIDVAAIDRLQDEHRQLEGVLTDLSQMARDFSSRPFDKAQADLSNLVAALHNLLERHERDDERRLYPLLSRFMPGDDPLSTMSHTHREIFRLIHLLSRMSEDFSQATRAPSAEEIQQQLVRLDTLAKLHFDQEDALYRSLDRR</sequence>
<dbReference type="InterPro" id="IPR027256">
    <property type="entry name" value="P-typ_ATPase_IB"/>
</dbReference>
<dbReference type="SUPFAM" id="SSF56784">
    <property type="entry name" value="HAD-like"/>
    <property type="match status" value="1"/>
</dbReference>
<keyword evidence="7 10" id="KW-0472">Membrane</keyword>
<feature type="transmembrane region" description="Helical" evidence="10">
    <location>
        <begin position="230"/>
        <end position="249"/>
    </location>
</feature>
<dbReference type="Gene3D" id="3.40.1110.10">
    <property type="entry name" value="Calcium-transporting ATPase, cytoplasmic domain N"/>
    <property type="match status" value="1"/>
</dbReference>
<dbReference type="SUPFAM" id="SSF81665">
    <property type="entry name" value="Calcium ATPase, transmembrane domain M"/>
    <property type="match status" value="1"/>
</dbReference>
<keyword evidence="4 10" id="KW-0479">Metal-binding</keyword>
<evidence type="ECO:0000256" key="1">
    <source>
        <dbReference type="ARBA" id="ARBA00004370"/>
    </source>
</evidence>
<dbReference type="SFLD" id="SFLDS00003">
    <property type="entry name" value="Haloacid_Dehalogenase"/>
    <property type="match status" value="1"/>
</dbReference>
<evidence type="ECO:0000256" key="8">
    <source>
        <dbReference type="ARBA" id="ARBA00039097"/>
    </source>
</evidence>
<keyword evidence="10" id="KW-0067">ATP-binding</keyword>
<dbReference type="Pfam" id="PF00702">
    <property type="entry name" value="Hydrolase"/>
    <property type="match status" value="1"/>
</dbReference>
<feature type="domain" description="Hemerythrin-like" evidence="13">
    <location>
        <begin position="623"/>
        <end position="754"/>
    </location>
</feature>
<dbReference type="SUPFAM" id="SSF81653">
    <property type="entry name" value="Calcium ATPase, transduction domain A"/>
    <property type="match status" value="1"/>
</dbReference>
<dbReference type="CDD" id="cd12108">
    <property type="entry name" value="Hr-like"/>
    <property type="match status" value="1"/>
</dbReference>
<dbReference type="AlphaFoldDB" id="A0A6S5D5Y5"/>
<dbReference type="Proteomes" id="UP000515680">
    <property type="component" value="Chromosome"/>
</dbReference>
<dbReference type="NCBIfam" id="TIGR01525">
    <property type="entry name" value="ATPase-IB_hvy"/>
    <property type="match status" value="1"/>
</dbReference>
<dbReference type="Gene3D" id="1.20.120.520">
    <property type="entry name" value="nmb1532 protein domain like"/>
    <property type="match status" value="1"/>
</dbReference>
<dbReference type="SFLD" id="SFLDF00027">
    <property type="entry name" value="p-type_atpase"/>
    <property type="match status" value="1"/>
</dbReference>
<dbReference type="InterPro" id="IPR008250">
    <property type="entry name" value="ATPase_P-typ_transduc_dom_A_sf"/>
</dbReference>
<keyword evidence="3 10" id="KW-0812">Transmembrane</keyword>
<dbReference type="InterPro" id="IPR023214">
    <property type="entry name" value="HAD_sf"/>
</dbReference>
<dbReference type="EC" id="7.2.2.12" evidence="8"/>